<feature type="region of interest" description="Disordered" evidence="3">
    <location>
        <begin position="188"/>
        <end position="254"/>
    </location>
</feature>
<dbReference type="GO" id="GO:0006874">
    <property type="term" value="P:intracellular calcium ion homeostasis"/>
    <property type="evidence" value="ECO:0007669"/>
    <property type="project" value="TreeGrafter"/>
</dbReference>
<feature type="transmembrane region" description="Helical" evidence="4">
    <location>
        <begin position="28"/>
        <end position="48"/>
    </location>
</feature>
<dbReference type="Proteomes" id="UP000756346">
    <property type="component" value="Unassembled WGS sequence"/>
</dbReference>
<organism evidence="5 6">
    <name type="scientific">Microdochium trichocladiopsis</name>
    <dbReference type="NCBI Taxonomy" id="1682393"/>
    <lineage>
        <taxon>Eukaryota</taxon>
        <taxon>Fungi</taxon>
        <taxon>Dikarya</taxon>
        <taxon>Ascomycota</taxon>
        <taxon>Pezizomycotina</taxon>
        <taxon>Sordariomycetes</taxon>
        <taxon>Xylariomycetidae</taxon>
        <taxon>Xylariales</taxon>
        <taxon>Microdochiaceae</taxon>
        <taxon>Microdochium</taxon>
    </lineage>
</organism>
<dbReference type="Gene3D" id="1.20.1110.10">
    <property type="entry name" value="Calcium-transporting ATPase, transmembrane domain"/>
    <property type="match status" value="1"/>
</dbReference>
<evidence type="ECO:0000256" key="3">
    <source>
        <dbReference type="SAM" id="MobiDB-lite"/>
    </source>
</evidence>
<accession>A0A9P9BFN5</accession>
<dbReference type="PANTHER" id="PTHR24093">
    <property type="entry name" value="CATION TRANSPORTING ATPASE"/>
    <property type="match status" value="1"/>
</dbReference>
<gene>
    <name evidence="5" type="ORF">B0I36DRAFT_355866</name>
</gene>
<evidence type="ECO:0008006" key="7">
    <source>
        <dbReference type="Google" id="ProtNLM"/>
    </source>
</evidence>
<dbReference type="EMBL" id="JAGTJQ010000014">
    <property type="protein sequence ID" value="KAH7012456.1"/>
    <property type="molecule type" value="Genomic_DNA"/>
</dbReference>
<dbReference type="InterPro" id="IPR023298">
    <property type="entry name" value="ATPase_P-typ_TM_dom_sf"/>
</dbReference>
<dbReference type="GO" id="GO:0005886">
    <property type="term" value="C:plasma membrane"/>
    <property type="evidence" value="ECO:0007669"/>
    <property type="project" value="TreeGrafter"/>
</dbReference>
<keyword evidence="4" id="KW-0472">Membrane</keyword>
<evidence type="ECO:0000313" key="6">
    <source>
        <dbReference type="Proteomes" id="UP000756346"/>
    </source>
</evidence>
<evidence type="ECO:0000256" key="1">
    <source>
        <dbReference type="ARBA" id="ARBA00004127"/>
    </source>
</evidence>
<keyword evidence="6" id="KW-1185">Reference proteome</keyword>
<comment type="subcellular location">
    <subcellularLocation>
        <location evidence="1">Endomembrane system</location>
        <topology evidence="1">Multi-pass membrane protein</topology>
    </subcellularLocation>
</comment>
<dbReference type="AlphaFoldDB" id="A0A9P9BFN5"/>
<dbReference type="RefSeq" id="XP_046004721.1">
    <property type="nucleotide sequence ID" value="XM_046157488.1"/>
</dbReference>
<feature type="compositionally biased region" description="Basic and acidic residues" evidence="3">
    <location>
        <begin position="214"/>
        <end position="225"/>
    </location>
</feature>
<keyword evidence="2" id="KW-0460">Magnesium</keyword>
<keyword evidence="4" id="KW-0812">Transmembrane</keyword>
<keyword evidence="4" id="KW-1133">Transmembrane helix</keyword>
<evidence type="ECO:0000313" key="5">
    <source>
        <dbReference type="EMBL" id="KAH7012456.1"/>
    </source>
</evidence>
<feature type="compositionally biased region" description="Basic and acidic residues" evidence="3">
    <location>
        <begin position="233"/>
        <end position="243"/>
    </location>
</feature>
<evidence type="ECO:0000256" key="4">
    <source>
        <dbReference type="SAM" id="Phobius"/>
    </source>
</evidence>
<comment type="caution">
    <text evidence="5">The sequence shown here is derived from an EMBL/GenBank/DDBJ whole genome shotgun (WGS) entry which is preliminary data.</text>
</comment>
<dbReference type="GO" id="GO:0012505">
    <property type="term" value="C:endomembrane system"/>
    <property type="evidence" value="ECO:0007669"/>
    <property type="project" value="UniProtKB-SubCell"/>
</dbReference>
<protein>
    <recommendedName>
        <fullName evidence="7">Cation-transporting P-type ATPase C-terminal domain-containing protein</fullName>
    </recommendedName>
</protein>
<evidence type="ECO:0000256" key="2">
    <source>
        <dbReference type="ARBA" id="ARBA00022842"/>
    </source>
</evidence>
<proteinExistence type="predicted"/>
<feature type="transmembrane region" description="Helical" evidence="4">
    <location>
        <begin position="68"/>
        <end position="87"/>
    </location>
</feature>
<reference evidence="5" key="1">
    <citation type="journal article" date="2021" name="Nat. Commun.">
        <title>Genetic determinants of endophytism in the Arabidopsis root mycobiome.</title>
        <authorList>
            <person name="Mesny F."/>
            <person name="Miyauchi S."/>
            <person name="Thiergart T."/>
            <person name="Pickel B."/>
            <person name="Atanasova L."/>
            <person name="Karlsson M."/>
            <person name="Huettel B."/>
            <person name="Barry K.W."/>
            <person name="Haridas S."/>
            <person name="Chen C."/>
            <person name="Bauer D."/>
            <person name="Andreopoulos W."/>
            <person name="Pangilinan J."/>
            <person name="LaButti K."/>
            <person name="Riley R."/>
            <person name="Lipzen A."/>
            <person name="Clum A."/>
            <person name="Drula E."/>
            <person name="Henrissat B."/>
            <person name="Kohler A."/>
            <person name="Grigoriev I.V."/>
            <person name="Martin F.M."/>
            <person name="Hacquard S."/>
        </authorList>
    </citation>
    <scope>NUCLEOTIDE SEQUENCE</scope>
    <source>
        <strain evidence="5">MPI-CAGE-CH-0230</strain>
    </source>
</reference>
<feature type="compositionally biased region" description="Polar residues" evidence="3">
    <location>
        <begin position="244"/>
        <end position="254"/>
    </location>
</feature>
<dbReference type="PANTHER" id="PTHR24093:SF369">
    <property type="entry name" value="CALCIUM-TRANSPORTING ATPASE"/>
    <property type="match status" value="1"/>
</dbReference>
<dbReference type="SUPFAM" id="SSF81665">
    <property type="entry name" value="Calcium ATPase, transmembrane domain M"/>
    <property type="match status" value="1"/>
</dbReference>
<dbReference type="GeneID" id="70187034"/>
<sequence>MWMQIFNLWNNRRIDGKLNIFEGLTRHWSFIGINVIFFGAQLLIIFYGGTPFSIPTTTLEGRPPQSGLQWGIAVGFGLASIPVGIMIRCFPYEFVLKCVPKFMKRRRNRVHRSQVFVKNDLRFLMKFKGGPVNSLTFTNHVRDLLGYAVPSPSFRRPISAMESPMLVLTQPSPLAMASNHCAEDQAISTTRVSGPGVSSRASSHTLPNGGESRQPAEEKPGRDAADQPQWESSSRDEDNDREPSVNNDSTSRNPLSISEIKISLGVGNQNNQPETDVAGEEGWILQMTLHNWFKMLLMEAHPSTILNRNMGFR</sequence>
<dbReference type="OrthoDB" id="5234708at2759"/>
<dbReference type="GO" id="GO:0005388">
    <property type="term" value="F:P-type calcium transporter activity"/>
    <property type="evidence" value="ECO:0007669"/>
    <property type="project" value="TreeGrafter"/>
</dbReference>
<name>A0A9P9BFN5_9PEZI</name>